<dbReference type="AlphaFoldDB" id="A0A0U2L064"/>
<dbReference type="Proteomes" id="UP000061660">
    <property type="component" value="Chromosome"/>
</dbReference>
<dbReference type="OrthoDB" id="2595699at2"/>
<reference evidence="2" key="1">
    <citation type="submission" date="2015-12" db="EMBL/GenBank/DDBJ databases">
        <title>Complete genome sequences of two moderately thermophilic Paenibacillus species.</title>
        <authorList>
            <person name="Butler R.III."/>
            <person name="Wang J."/>
            <person name="Stark B.C."/>
            <person name="Pombert J.-F."/>
        </authorList>
    </citation>
    <scope>NUCLEOTIDE SEQUENCE [LARGE SCALE GENOMIC DNA]</scope>
    <source>
        <strain evidence="2">32O-Y</strain>
    </source>
</reference>
<sequence length="154" mass="18169">MKKICTTRFDWNKITEKLDDFWEEKSFTWKKCLNPITNRIGFGIYFYKNITINLNRINKEILRFAEDSAALSQFNKTAFPRFISVADGIHAKMFTQLPNHVIEQITSLIQALPGYQLLQSATRPYGYQCELYYNQGKVFFGSLQIHFKKINHQE</sequence>
<evidence type="ECO:0000313" key="1">
    <source>
        <dbReference type="EMBL" id="ALS22818.1"/>
    </source>
</evidence>
<dbReference type="KEGG" id="pnp:IJ22_24450"/>
<accession>A0A0U2L064</accession>
<protein>
    <submittedName>
        <fullName evidence="1">Uncharacterized protein</fullName>
    </submittedName>
</protein>
<dbReference type="RefSeq" id="WP_062408952.1">
    <property type="nucleotide sequence ID" value="NZ_BJCS01000001.1"/>
</dbReference>
<keyword evidence="2" id="KW-1185">Reference proteome</keyword>
<dbReference type="PATRIC" id="fig|162209.4.peg.2597"/>
<proteinExistence type="predicted"/>
<gene>
    <name evidence="1" type="ORF">IJ22_24450</name>
</gene>
<reference evidence="1 2" key="2">
    <citation type="journal article" date="2016" name="Genome Announc.">
        <title>Complete Genome Sequences of Two Interactive Moderate Thermophiles, Paenibacillus napthalenovorans 32O-Y and Paenibacillus sp. 32O-W.</title>
        <authorList>
            <person name="Butler R.R.III."/>
            <person name="Wang J."/>
            <person name="Stark B.C."/>
            <person name="Pombert J.F."/>
        </authorList>
    </citation>
    <scope>NUCLEOTIDE SEQUENCE [LARGE SCALE GENOMIC DNA]</scope>
    <source>
        <strain evidence="1 2">32O-Y</strain>
    </source>
</reference>
<dbReference type="EMBL" id="CP013652">
    <property type="protein sequence ID" value="ALS22818.1"/>
    <property type="molecule type" value="Genomic_DNA"/>
</dbReference>
<evidence type="ECO:0000313" key="2">
    <source>
        <dbReference type="Proteomes" id="UP000061660"/>
    </source>
</evidence>
<name>A0A0U2L064_9BACL</name>
<organism evidence="1 2">
    <name type="scientific">Paenibacillus naphthalenovorans</name>
    <dbReference type="NCBI Taxonomy" id="162209"/>
    <lineage>
        <taxon>Bacteria</taxon>
        <taxon>Bacillati</taxon>
        <taxon>Bacillota</taxon>
        <taxon>Bacilli</taxon>
        <taxon>Bacillales</taxon>
        <taxon>Paenibacillaceae</taxon>
        <taxon>Paenibacillus</taxon>
    </lineage>
</organism>